<gene>
    <name evidence="1" type="ORF">OS493_012316</name>
</gene>
<organism evidence="1 2">
    <name type="scientific">Desmophyllum pertusum</name>
    <dbReference type="NCBI Taxonomy" id="174260"/>
    <lineage>
        <taxon>Eukaryota</taxon>
        <taxon>Metazoa</taxon>
        <taxon>Cnidaria</taxon>
        <taxon>Anthozoa</taxon>
        <taxon>Hexacorallia</taxon>
        <taxon>Scleractinia</taxon>
        <taxon>Caryophylliina</taxon>
        <taxon>Caryophylliidae</taxon>
        <taxon>Desmophyllum</taxon>
    </lineage>
</organism>
<evidence type="ECO:0000313" key="1">
    <source>
        <dbReference type="EMBL" id="KAJ7385983.1"/>
    </source>
</evidence>
<dbReference type="AlphaFoldDB" id="A0A9W9ZQC7"/>
<dbReference type="Proteomes" id="UP001163046">
    <property type="component" value="Unassembled WGS sequence"/>
</dbReference>
<evidence type="ECO:0000313" key="2">
    <source>
        <dbReference type="Proteomes" id="UP001163046"/>
    </source>
</evidence>
<accession>A0A9W9ZQC7</accession>
<reference evidence="1" key="1">
    <citation type="submission" date="2023-01" db="EMBL/GenBank/DDBJ databases">
        <title>Genome assembly of the deep-sea coral Lophelia pertusa.</title>
        <authorList>
            <person name="Herrera S."/>
            <person name="Cordes E."/>
        </authorList>
    </citation>
    <scope>NUCLEOTIDE SEQUENCE</scope>
    <source>
        <strain evidence="1">USNM1676648</strain>
        <tissue evidence="1">Polyp</tissue>
    </source>
</reference>
<proteinExistence type="predicted"/>
<dbReference type="EMBL" id="MU825878">
    <property type="protein sequence ID" value="KAJ7385983.1"/>
    <property type="molecule type" value="Genomic_DNA"/>
</dbReference>
<name>A0A9W9ZQC7_9CNID</name>
<comment type="caution">
    <text evidence="1">The sequence shown here is derived from an EMBL/GenBank/DDBJ whole genome shotgun (WGS) entry which is preliminary data.</text>
</comment>
<protein>
    <submittedName>
        <fullName evidence="1">Uncharacterized protein</fullName>
    </submittedName>
</protein>
<sequence length="63" mass="6964">MSKKSQFLTQAKQSKFEGDPALLHAMIRDHGLDMSSIGKLSVDEVKKFAQTVGIPTSRKSRVC</sequence>
<keyword evidence="2" id="KW-1185">Reference proteome</keyword>